<feature type="transmembrane region" description="Helical" evidence="1">
    <location>
        <begin position="343"/>
        <end position="359"/>
    </location>
</feature>
<keyword evidence="1" id="KW-0812">Transmembrane</keyword>
<evidence type="ECO:0000313" key="2">
    <source>
        <dbReference type="EMBL" id="PAK74816.1"/>
    </source>
</evidence>
<feature type="transmembrane region" description="Helical" evidence="1">
    <location>
        <begin position="380"/>
        <end position="397"/>
    </location>
</feature>
<keyword evidence="3" id="KW-1185">Reference proteome</keyword>
<keyword evidence="1" id="KW-1133">Transmembrane helix</keyword>
<feature type="transmembrane region" description="Helical" evidence="1">
    <location>
        <begin position="318"/>
        <end position="337"/>
    </location>
</feature>
<accession>A0A269XQX5</accession>
<dbReference type="RefSeq" id="WP_095350623.1">
    <property type="nucleotide sequence ID" value="NZ_NCXK01000076.1"/>
</dbReference>
<reference evidence="2 3" key="1">
    <citation type="submission" date="2017-04" db="EMBL/GenBank/DDBJ databases">
        <title>Kefir bacterial isolates.</title>
        <authorList>
            <person name="Kim Y."/>
            <person name="Blasche S."/>
            <person name="Patil K.R."/>
        </authorList>
    </citation>
    <scope>NUCLEOTIDE SEQUENCE [LARGE SCALE GENOMIC DNA]</scope>
    <source>
        <strain evidence="2 3">KR</strain>
    </source>
</reference>
<dbReference type="AlphaFoldDB" id="A0A269XQX5"/>
<feature type="transmembrane region" description="Helical" evidence="1">
    <location>
        <begin position="146"/>
        <end position="163"/>
    </location>
</feature>
<evidence type="ECO:0000256" key="1">
    <source>
        <dbReference type="SAM" id="Phobius"/>
    </source>
</evidence>
<feature type="transmembrane region" description="Helical" evidence="1">
    <location>
        <begin position="21"/>
        <end position="40"/>
    </location>
</feature>
<dbReference type="OrthoDB" id="7873674at2"/>
<name>A0A269XQX5_9PROT</name>
<feature type="transmembrane region" description="Helical" evidence="1">
    <location>
        <begin position="169"/>
        <end position="196"/>
    </location>
</feature>
<gene>
    <name evidence="2" type="ORF">B8X00_13975</name>
</gene>
<feature type="transmembrane region" description="Helical" evidence="1">
    <location>
        <begin position="119"/>
        <end position="137"/>
    </location>
</feature>
<organism evidence="2 3">
    <name type="scientific">Acetobacter fabarum</name>
    <dbReference type="NCBI Taxonomy" id="483199"/>
    <lineage>
        <taxon>Bacteria</taxon>
        <taxon>Pseudomonadati</taxon>
        <taxon>Pseudomonadota</taxon>
        <taxon>Alphaproteobacteria</taxon>
        <taxon>Acetobacterales</taxon>
        <taxon>Acetobacteraceae</taxon>
        <taxon>Acetobacter</taxon>
    </lineage>
</organism>
<comment type="caution">
    <text evidence="2">The sequence shown here is derived from an EMBL/GenBank/DDBJ whole genome shotgun (WGS) entry which is preliminary data.</text>
</comment>
<feature type="transmembrane region" description="Helical" evidence="1">
    <location>
        <begin position="409"/>
        <end position="426"/>
    </location>
</feature>
<evidence type="ECO:0000313" key="3">
    <source>
        <dbReference type="Proteomes" id="UP000216151"/>
    </source>
</evidence>
<protein>
    <submittedName>
        <fullName evidence="2">Uncharacterized protein</fullName>
    </submittedName>
</protein>
<dbReference type="EMBL" id="NCXK01000076">
    <property type="protein sequence ID" value="PAK74816.1"/>
    <property type="molecule type" value="Genomic_DNA"/>
</dbReference>
<dbReference type="Proteomes" id="UP000216151">
    <property type="component" value="Unassembled WGS sequence"/>
</dbReference>
<sequence length="439" mass="48647">MEQIPLHLGHLRKPAPTIRRLVNDLPTLVFCFFFVLLAVMSSKNYWFNLTDIFGYCITDWAVSYAGGFIRRGLSGDVILWICAQTGYSFASITVIIAVICNLIFTATVAILVYPLRNNHWAWLLIYGPGSFAVGMSTKSMCGHKDVLLLVLAGLLFLGAIKFADIFRTVWVLACLALTIPLVLSHEGYVIFIPILFVAISSLKLTRPVIGAVLLIMIGLAAAALVSVKFSGTYAQRDAIIDTFFNAMPVQYSIRPFDQYVAFWYLGQSISDTFAFVAPRNAMSLPQLPGALMLSFGQLIIAIKMLHVGKFFSDTKGKICAGLILLSCLLLAALMTFIIDWTRFFVIMNMLITLAVIMRIRLIGEHTLSLLPGAKWSEQNASLRFTIMITLIAAFFLLKPGKVSPDLIHFGWENAFAVLLITLIAHCRPASTRFLKTGEP</sequence>
<keyword evidence="1" id="KW-0472">Membrane</keyword>
<feature type="transmembrane region" description="Helical" evidence="1">
    <location>
        <begin position="89"/>
        <end position="113"/>
    </location>
</feature>
<proteinExistence type="predicted"/>
<feature type="transmembrane region" description="Helical" evidence="1">
    <location>
        <begin position="208"/>
        <end position="227"/>
    </location>
</feature>